<comment type="caution">
    <text evidence="1">The sequence shown here is derived from an EMBL/GenBank/DDBJ whole genome shotgun (WGS) entry which is preliminary data.</text>
</comment>
<proteinExistence type="predicted"/>
<dbReference type="AlphaFoldDB" id="A0A3D9L751"/>
<organism evidence="1 2">
    <name type="scientific">Marinoscillum furvescens DSM 4134</name>
    <dbReference type="NCBI Taxonomy" id="1122208"/>
    <lineage>
        <taxon>Bacteria</taxon>
        <taxon>Pseudomonadati</taxon>
        <taxon>Bacteroidota</taxon>
        <taxon>Cytophagia</taxon>
        <taxon>Cytophagales</taxon>
        <taxon>Reichenbachiellaceae</taxon>
        <taxon>Marinoscillum</taxon>
    </lineage>
</organism>
<keyword evidence="2" id="KW-1185">Reference proteome</keyword>
<name>A0A3D9L751_MARFU</name>
<dbReference type="EMBL" id="QREG01000004">
    <property type="protein sequence ID" value="REE01130.1"/>
    <property type="molecule type" value="Genomic_DNA"/>
</dbReference>
<protein>
    <submittedName>
        <fullName evidence="1">Uncharacterized protein</fullName>
    </submittedName>
</protein>
<evidence type="ECO:0000313" key="1">
    <source>
        <dbReference type="EMBL" id="REE01130.1"/>
    </source>
</evidence>
<dbReference type="Proteomes" id="UP000256779">
    <property type="component" value="Unassembled WGS sequence"/>
</dbReference>
<accession>A0A3D9L751</accession>
<sequence>MIFADVNVGDRKESCKKVMGFSILRSKNSYEKHMRRPTIADT</sequence>
<reference evidence="1 2" key="1">
    <citation type="submission" date="2018-07" db="EMBL/GenBank/DDBJ databases">
        <title>Genomic Encyclopedia of Type Strains, Phase IV (KMG-IV): sequencing the most valuable type-strain genomes for metagenomic binning, comparative biology and taxonomic classification.</title>
        <authorList>
            <person name="Goeker M."/>
        </authorList>
    </citation>
    <scope>NUCLEOTIDE SEQUENCE [LARGE SCALE GENOMIC DNA]</scope>
    <source>
        <strain evidence="1 2">DSM 4134</strain>
    </source>
</reference>
<gene>
    <name evidence="1" type="ORF">C7460_104150</name>
</gene>
<evidence type="ECO:0000313" key="2">
    <source>
        <dbReference type="Proteomes" id="UP000256779"/>
    </source>
</evidence>